<dbReference type="GO" id="GO:0003677">
    <property type="term" value="F:DNA binding"/>
    <property type="evidence" value="ECO:0007669"/>
    <property type="project" value="UniProtKB-KW"/>
</dbReference>
<evidence type="ECO:0000313" key="6">
    <source>
        <dbReference type="EMBL" id="QMW00412.1"/>
    </source>
</evidence>
<dbReference type="AlphaFoldDB" id="A0A7G5GNH0"/>
<dbReference type="PANTHER" id="PTHR44688:SF16">
    <property type="entry name" value="DNA-BINDING TRANSCRIPTIONAL ACTIVATOR DEVR_DOSR"/>
    <property type="match status" value="1"/>
</dbReference>
<evidence type="ECO:0000256" key="2">
    <source>
        <dbReference type="ARBA" id="ARBA00023125"/>
    </source>
</evidence>
<dbReference type="GO" id="GO:0006355">
    <property type="term" value="P:regulation of DNA-templated transcription"/>
    <property type="evidence" value="ECO:0007669"/>
    <property type="project" value="InterPro"/>
</dbReference>
<dbReference type="Gene3D" id="1.10.10.10">
    <property type="entry name" value="Winged helix-like DNA-binding domain superfamily/Winged helix DNA-binding domain"/>
    <property type="match status" value="1"/>
</dbReference>
<dbReference type="InterPro" id="IPR000792">
    <property type="entry name" value="Tscrpt_reg_LuxR_C"/>
</dbReference>
<dbReference type="PANTHER" id="PTHR44688">
    <property type="entry name" value="DNA-BINDING TRANSCRIPTIONAL ACTIVATOR DEVR_DOSR"/>
    <property type="match status" value="1"/>
</dbReference>
<evidence type="ECO:0008006" key="8">
    <source>
        <dbReference type="Google" id="ProtNLM"/>
    </source>
</evidence>
<evidence type="ECO:0000256" key="3">
    <source>
        <dbReference type="ARBA" id="ARBA00023163"/>
    </source>
</evidence>
<dbReference type="RefSeq" id="WP_182457529.1">
    <property type="nucleotide sequence ID" value="NZ_CP059732.1"/>
</dbReference>
<accession>A0A7G5GNH0</accession>
<dbReference type="Pfam" id="PF00196">
    <property type="entry name" value="GerE"/>
    <property type="match status" value="1"/>
</dbReference>
<feature type="domain" description="PAC" evidence="5">
    <location>
        <begin position="123"/>
        <end position="176"/>
    </location>
</feature>
<sequence length="260" mass="29543">MSAVNQNQFSFGSFQKAWNKGVEAADISEISEMLAHNPLLNQTLLLQGSALAVKDITRMHYPLILGDVENVCGWSKELFFKEGVEALIARIPLADRPGVEEMTKVINAYVAALPPEKLKSFRAIFDYRLMRKDGRVARICQESIVLKTDSKGNILFLLALVSDISYVKRIQKQHLHLTDGKEHLLFEVDDSNQCKPIDLLTKRELEILKLLNLSLTSDQIAEKLFISPNTVNTHRQKMIRKMGMSDTTDLINFLKVYRLL</sequence>
<dbReference type="PRINTS" id="PR00038">
    <property type="entry name" value="HTHLUXR"/>
</dbReference>
<keyword evidence="7" id="KW-1185">Reference proteome</keyword>
<dbReference type="InterPro" id="IPR016032">
    <property type="entry name" value="Sig_transdc_resp-reg_C-effctor"/>
</dbReference>
<dbReference type="SUPFAM" id="SSF46894">
    <property type="entry name" value="C-terminal effector domain of the bipartite response regulators"/>
    <property type="match status" value="1"/>
</dbReference>
<dbReference type="SMART" id="SM00421">
    <property type="entry name" value="HTH_LUXR"/>
    <property type="match status" value="1"/>
</dbReference>
<evidence type="ECO:0000259" key="5">
    <source>
        <dbReference type="PROSITE" id="PS50113"/>
    </source>
</evidence>
<keyword evidence="3" id="KW-0804">Transcription</keyword>
<gene>
    <name evidence="6" type="ORF">H3H32_20630</name>
</gene>
<dbReference type="Gene3D" id="3.30.450.20">
    <property type="entry name" value="PAS domain"/>
    <property type="match status" value="1"/>
</dbReference>
<dbReference type="EMBL" id="CP059732">
    <property type="protein sequence ID" value="QMW00412.1"/>
    <property type="molecule type" value="Genomic_DNA"/>
</dbReference>
<dbReference type="Proteomes" id="UP000515369">
    <property type="component" value="Chromosome"/>
</dbReference>
<reference evidence="6 7" key="1">
    <citation type="submission" date="2020-07" db="EMBL/GenBank/DDBJ databases">
        <title>Spirosoma foliorum sp. nov., isolated from the leaves on the Nejang mountain Korea, Republic of.</title>
        <authorList>
            <person name="Ho H."/>
            <person name="Lee Y.-J."/>
            <person name="Nurcahyanto D.-A."/>
            <person name="Kim S.-G."/>
        </authorList>
    </citation>
    <scope>NUCLEOTIDE SEQUENCE [LARGE SCALE GENOMIC DNA]</scope>
    <source>
        <strain evidence="6 7">PL0136</strain>
    </source>
</reference>
<protein>
    <recommendedName>
        <fullName evidence="8">Helix-turn-helix transcriptional regulator</fullName>
    </recommendedName>
</protein>
<proteinExistence type="predicted"/>
<feature type="domain" description="HTH luxR-type" evidence="4">
    <location>
        <begin position="193"/>
        <end position="258"/>
    </location>
</feature>
<dbReference type="InterPro" id="IPR036388">
    <property type="entry name" value="WH-like_DNA-bd_sf"/>
</dbReference>
<dbReference type="PROSITE" id="PS50113">
    <property type="entry name" value="PAC"/>
    <property type="match status" value="1"/>
</dbReference>
<dbReference type="KEGG" id="sfol:H3H32_20630"/>
<dbReference type="InterPro" id="IPR000700">
    <property type="entry name" value="PAS-assoc_C"/>
</dbReference>
<organism evidence="6 7">
    <name type="scientific">Spirosoma foliorum</name>
    <dbReference type="NCBI Taxonomy" id="2710596"/>
    <lineage>
        <taxon>Bacteria</taxon>
        <taxon>Pseudomonadati</taxon>
        <taxon>Bacteroidota</taxon>
        <taxon>Cytophagia</taxon>
        <taxon>Cytophagales</taxon>
        <taxon>Cytophagaceae</taxon>
        <taxon>Spirosoma</taxon>
    </lineage>
</organism>
<evidence type="ECO:0000313" key="7">
    <source>
        <dbReference type="Proteomes" id="UP000515369"/>
    </source>
</evidence>
<evidence type="ECO:0000259" key="4">
    <source>
        <dbReference type="PROSITE" id="PS50043"/>
    </source>
</evidence>
<keyword evidence="2" id="KW-0238">DNA-binding</keyword>
<dbReference type="PROSITE" id="PS50043">
    <property type="entry name" value="HTH_LUXR_2"/>
    <property type="match status" value="1"/>
</dbReference>
<name>A0A7G5GNH0_9BACT</name>
<keyword evidence="1" id="KW-0805">Transcription regulation</keyword>
<evidence type="ECO:0000256" key="1">
    <source>
        <dbReference type="ARBA" id="ARBA00023015"/>
    </source>
</evidence>
<dbReference type="CDD" id="cd06170">
    <property type="entry name" value="LuxR_C_like"/>
    <property type="match status" value="1"/>
</dbReference>